<evidence type="ECO:0000256" key="2">
    <source>
        <dbReference type="ARBA" id="ARBA00022741"/>
    </source>
</evidence>
<name>A0ABM1SI36_LIMPO</name>
<keyword evidence="2" id="KW-0547">Nucleotide-binding</keyword>
<dbReference type="SUPFAM" id="SSF57756">
    <property type="entry name" value="Retrovirus zinc finger-like domains"/>
    <property type="match status" value="1"/>
</dbReference>
<dbReference type="InterPro" id="IPR001878">
    <property type="entry name" value="Znf_CCHC"/>
</dbReference>
<reference evidence="12" key="1">
    <citation type="submission" date="2025-08" db="UniProtKB">
        <authorList>
            <consortium name="RefSeq"/>
        </authorList>
    </citation>
    <scope>IDENTIFICATION</scope>
    <source>
        <tissue evidence="12">Muscle</tissue>
    </source>
</reference>
<gene>
    <name evidence="12" type="primary">LOC106460792</name>
</gene>
<sequence>MSSSDVTELKIKIKKWEESFYREHKRKPEKDDIKAASKDVQDHYKIYWKLRNAVQLSEKQDDRVWNSSLNKSVNCAINSKSAAKKSAVVHFANKLRQNFEINKSRVPIPQAKRLTVLKSEVERSPVHEKEEDQPGDKSLFKPSPKKLKEDELKNLELFTFGHSSKELNGKSMIKQFSVAKKTGVKLTSVKSISLALSGHSGLKCSPKRNIDIAWLERCSSTNPVSPQPLCEDEINENTAEYSTVNCLEKPKILESSVHLEENHKKPKELDVSFTAQVSSFFSPETKSDLENNVCATKQFSTHVAEENKFHIKDNNSITNQLNSTCEDNSVSFENNARVFKQLSSTSVTEDTREGVNENIEMEDKLISHKGIRQLDAEESESQHKNEKPFQTNKRKCTSDFEENITKKIRNSSLNSDALLRNIQEYSKEPEAETLTKLVSERKVDIEKLSMKKSSNFGRKSISHTPISKDNFVKINLKKKRFSRGHRHLNSQHYKRMKWKNLQQCKDDGDEDKPAKKQKKTSACFKCGQIGHWARYCTGVKVDTLLPSENNDEVEDQPLPTLEEAAQMCQGIKDSLTRGVTRVYPGEQDITKQNSVIEDEELSFALGVPPDPVRPAVEPLFSPILTETPPLVYEGLKKMGYDSFRPGQEKAIMRILCGMSTLVVQSTGSGKSLCYQLPAYLYAKERKCITLVVSPLVALMEDQVSGLPACLRAVCLHSGMSDSQRQQASQAVSDGSAHILLVSPEAVVSAGFSGSNILPRNLPSVAFACIDEAHCLSEWSHNFRPSYLQLIKILTQKLGVKCILGLTATANKSTARSIAETLGLSNHDEAIIGTTSLPKNLILSVSRDSQKDEALINLLRGKRFEFCESVIVYCTRREDTERLAVVIRTSLQDVRLDSSQPRAGTKKGKSQAPRALLAWDAEAYHAGLTAAKRRSVQNKFMKGKLRVIVATVAFGMGLDKSDVRAIIHYNIPKSFESYVQETGRAGRDGVTSHCHLFLDPQGRDLYELRRHIHANGVDRGTVRKLLQKVFLPCKCYIQDTDCKNDNTEEKVKNEDCQTKSCPGHEVAFPIETTVQDLDLKEENISTLLCYLEIHPNRRFQLLHPVYATCTVRCYGGPSQLRALAQHSPPIAAALALQRRKSQNKTAQLQFPVVQVASRMGWDSGLVKKSLKQLEWDNSHLKSGGNWKRTGVLVEFSDSAFHIYAPGDLTDDEQDSMLDYLHGRVVLHEKRELLRLEMIYNVFHSVSYSHYTKCSDSCDEEKSQKLKTILKQYFESDESESFSIVNTEHCNMIEKIPENEICCDIQAFINIHHDENFTGRAIARIFHGISSPRYPAEVWGRVKFWRRYLNVDFHLIQQLASKELLRMKDL</sequence>
<dbReference type="SMART" id="SM00487">
    <property type="entry name" value="DEXDc"/>
    <property type="match status" value="1"/>
</dbReference>
<dbReference type="InterPro" id="IPR014001">
    <property type="entry name" value="Helicase_ATP-bd"/>
</dbReference>
<dbReference type="PANTHER" id="PTHR13710:SF108">
    <property type="entry name" value="ATP-DEPENDENT DNA HELICASE Q4"/>
    <property type="match status" value="1"/>
</dbReference>
<dbReference type="SMART" id="SM00490">
    <property type="entry name" value="HELICc"/>
    <property type="match status" value="1"/>
</dbReference>
<dbReference type="InterPro" id="IPR011545">
    <property type="entry name" value="DEAD/DEAH_box_helicase_dom"/>
</dbReference>
<dbReference type="Pfam" id="PF00098">
    <property type="entry name" value="zf-CCHC"/>
    <property type="match status" value="1"/>
</dbReference>
<evidence type="ECO:0000256" key="3">
    <source>
        <dbReference type="ARBA" id="ARBA00022840"/>
    </source>
</evidence>
<dbReference type="Pfam" id="PF00270">
    <property type="entry name" value="DEAD"/>
    <property type="match status" value="1"/>
</dbReference>
<evidence type="ECO:0000256" key="4">
    <source>
        <dbReference type="ARBA" id="ARBA00034617"/>
    </source>
</evidence>
<evidence type="ECO:0000259" key="8">
    <source>
        <dbReference type="PROSITE" id="PS50158"/>
    </source>
</evidence>
<keyword evidence="6" id="KW-0863">Zinc-finger</keyword>
<accession>A0ABM1SI36</accession>
<evidence type="ECO:0000256" key="6">
    <source>
        <dbReference type="PROSITE-ProRule" id="PRU00047"/>
    </source>
</evidence>
<dbReference type="PANTHER" id="PTHR13710">
    <property type="entry name" value="DNA HELICASE RECQ FAMILY MEMBER"/>
    <property type="match status" value="1"/>
</dbReference>
<dbReference type="PROSITE" id="PS51194">
    <property type="entry name" value="HELICASE_CTER"/>
    <property type="match status" value="1"/>
</dbReference>
<comment type="catalytic activity">
    <reaction evidence="4">
        <text>Couples ATP hydrolysis with the unwinding of duplex DNA by translocating in the 3'-5' direction.</text>
        <dbReference type="EC" id="5.6.2.4"/>
    </reaction>
</comment>
<dbReference type="Gene3D" id="1.10.10.1460">
    <property type="match status" value="1"/>
</dbReference>
<proteinExistence type="inferred from homology"/>
<keyword evidence="11" id="KW-1185">Reference proteome</keyword>
<dbReference type="InterPro" id="IPR027417">
    <property type="entry name" value="P-loop_NTPase"/>
</dbReference>
<feature type="domain" description="Helicase ATP-binding" evidence="9">
    <location>
        <begin position="651"/>
        <end position="827"/>
    </location>
</feature>
<organism evidence="11 12">
    <name type="scientific">Limulus polyphemus</name>
    <name type="common">Atlantic horseshoe crab</name>
    <dbReference type="NCBI Taxonomy" id="6850"/>
    <lineage>
        <taxon>Eukaryota</taxon>
        <taxon>Metazoa</taxon>
        <taxon>Ecdysozoa</taxon>
        <taxon>Arthropoda</taxon>
        <taxon>Chelicerata</taxon>
        <taxon>Merostomata</taxon>
        <taxon>Xiphosura</taxon>
        <taxon>Limulidae</taxon>
        <taxon>Limulus</taxon>
    </lineage>
</organism>
<dbReference type="Gene3D" id="3.40.50.300">
    <property type="entry name" value="P-loop containing nucleotide triphosphate hydrolases"/>
    <property type="match status" value="2"/>
</dbReference>
<evidence type="ECO:0000256" key="1">
    <source>
        <dbReference type="ARBA" id="ARBA00005446"/>
    </source>
</evidence>
<comment type="similarity">
    <text evidence="1">Belongs to the helicase family. RecQ subfamily.</text>
</comment>
<dbReference type="RefSeq" id="XP_022243291.1">
    <property type="nucleotide sequence ID" value="XM_022387583.1"/>
</dbReference>
<dbReference type="Pfam" id="PF00271">
    <property type="entry name" value="Helicase_C"/>
    <property type="match status" value="1"/>
</dbReference>
<dbReference type="Proteomes" id="UP000694941">
    <property type="component" value="Unplaced"/>
</dbReference>
<dbReference type="PROSITE" id="PS50158">
    <property type="entry name" value="ZF_CCHC"/>
    <property type="match status" value="1"/>
</dbReference>
<dbReference type="SMART" id="SM00343">
    <property type="entry name" value="ZnF_C2HC"/>
    <property type="match status" value="1"/>
</dbReference>
<feature type="domain" description="CCHC-type" evidence="8">
    <location>
        <begin position="523"/>
        <end position="536"/>
    </location>
</feature>
<dbReference type="InterPro" id="IPR001650">
    <property type="entry name" value="Helicase_C-like"/>
</dbReference>
<evidence type="ECO:0000256" key="7">
    <source>
        <dbReference type="SAM" id="MobiDB-lite"/>
    </source>
</evidence>
<dbReference type="InterPro" id="IPR036875">
    <property type="entry name" value="Znf_CCHC_sf"/>
</dbReference>
<dbReference type="EC" id="5.6.2.4" evidence="5"/>
<dbReference type="GeneID" id="106460792"/>
<dbReference type="CDD" id="cd18018">
    <property type="entry name" value="DEXHc_RecQ4-like"/>
    <property type="match status" value="1"/>
</dbReference>
<evidence type="ECO:0000259" key="9">
    <source>
        <dbReference type="PROSITE" id="PS51192"/>
    </source>
</evidence>
<evidence type="ECO:0000313" key="11">
    <source>
        <dbReference type="Proteomes" id="UP000694941"/>
    </source>
</evidence>
<dbReference type="CDD" id="cd22289">
    <property type="entry name" value="RecQL4_SLD2_NTD"/>
    <property type="match status" value="1"/>
</dbReference>
<evidence type="ECO:0000256" key="5">
    <source>
        <dbReference type="ARBA" id="ARBA00034808"/>
    </source>
</evidence>
<dbReference type="CDD" id="cd18794">
    <property type="entry name" value="SF2_C_RecQ"/>
    <property type="match status" value="1"/>
</dbReference>
<keyword evidence="3" id="KW-0067">ATP-binding</keyword>
<evidence type="ECO:0000313" key="12">
    <source>
        <dbReference type="RefSeq" id="XP_022243291.1"/>
    </source>
</evidence>
<evidence type="ECO:0000259" key="10">
    <source>
        <dbReference type="PROSITE" id="PS51194"/>
    </source>
</evidence>
<keyword evidence="6" id="KW-0862">Zinc</keyword>
<feature type="compositionally biased region" description="Basic and acidic residues" evidence="7">
    <location>
        <begin position="121"/>
        <end position="139"/>
    </location>
</feature>
<dbReference type="Gene3D" id="4.10.60.10">
    <property type="entry name" value="Zinc finger, CCHC-type"/>
    <property type="match status" value="1"/>
</dbReference>
<feature type="region of interest" description="Disordered" evidence="7">
    <location>
        <begin position="121"/>
        <end position="145"/>
    </location>
</feature>
<feature type="domain" description="Helicase C-terminal" evidence="10">
    <location>
        <begin position="850"/>
        <end position="1036"/>
    </location>
</feature>
<protein>
    <recommendedName>
        <fullName evidence="5">DNA 3'-5' helicase</fullName>
        <ecNumber evidence="5">5.6.2.4</ecNumber>
    </recommendedName>
</protein>
<dbReference type="PROSITE" id="PS51192">
    <property type="entry name" value="HELICASE_ATP_BIND_1"/>
    <property type="match status" value="1"/>
</dbReference>
<keyword evidence="6" id="KW-0479">Metal-binding</keyword>
<dbReference type="SUPFAM" id="SSF52540">
    <property type="entry name" value="P-loop containing nucleoside triphosphate hydrolases"/>
    <property type="match status" value="1"/>
</dbReference>